<evidence type="ECO:0000313" key="2">
    <source>
        <dbReference type="EMBL" id="GFQ74749.1"/>
    </source>
</evidence>
<dbReference type="AlphaFoldDB" id="A0A8X6KI99"/>
<evidence type="ECO:0000256" key="1">
    <source>
        <dbReference type="SAM" id="MobiDB-lite"/>
    </source>
</evidence>
<organism evidence="2 3">
    <name type="scientific">Trichonephila clavata</name>
    <name type="common">Joro spider</name>
    <name type="synonym">Nephila clavata</name>
    <dbReference type="NCBI Taxonomy" id="2740835"/>
    <lineage>
        <taxon>Eukaryota</taxon>
        <taxon>Metazoa</taxon>
        <taxon>Ecdysozoa</taxon>
        <taxon>Arthropoda</taxon>
        <taxon>Chelicerata</taxon>
        <taxon>Arachnida</taxon>
        <taxon>Araneae</taxon>
        <taxon>Araneomorphae</taxon>
        <taxon>Entelegynae</taxon>
        <taxon>Araneoidea</taxon>
        <taxon>Nephilidae</taxon>
        <taxon>Trichonephila</taxon>
    </lineage>
</organism>
<feature type="region of interest" description="Disordered" evidence="1">
    <location>
        <begin position="1"/>
        <end position="27"/>
    </location>
</feature>
<reference evidence="2" key="1">
    <citation type="submission" date="2020-07" db="EMBL/GenBank/DDBJ databases">
        <title>Multicomponent nature underlies the extraordinary mechanical properties of spider dragline silk.</title>
        <authorList>
            <person name="Kono N."/>
            <person name="Nakamura H."/>
            <person name="Mori M."/>
            <person name="Yoshida Y."/>
            <person name="Ohtoshi R."/>
            <person name="Malay A.D."/>
            <person name="Moran D.A.P."/>
            <person name="Tomita M."/>
            <person name="Numata K."/>
            <person name="Arakawa K."/>
        </authorList>
    </citation>
    <scope>NUCLEOTIDE SEQUENCE</scope>
</reference>
<evidence type="ECO:0000313" key="3">
    <source>
        <dbReference type="Proteomes" id="UP000887116"/>
    </source>
</evidence>
<dbReference type="EMBL" id="BMAO01001615">
    <property type="protein sequence ID" value="GFQ74749.1"/>
    <property type="molecule type" value="Genomic_DNA"/>
</dbReference>
<dbReference type="Proteomes" id="UP000887116">
    <property type="component" value="Unassembled WGS sequence"/>
</dbReference>
<keyword evidence="3" id="KW-1185">Reference proteome</keyword>
<gene>
    <name evidence="2" type="ORF">TNCT_716891</name>
</gene>
<sequence length="74" mass="8001">MVQTAPGQGGKVSDLPPPPPSDTSDYVLAPTVDESSARVQPRGTFQNVRTLCPIRRTPFQPEGSNNLIPNWLIS</sequence>
<protein>
    <submittedName>
        <fullName evidence="2">Uncharacterized protein</fullName>
    </submittedName>
</protein>
<proteinExistence type="predicted"/>
<accession>A0A8X6KI99</accession>
<comment type="caution">
    <text evidence="2">The sequence shown here is derived from an EMBL/GenBank/DDBJ whole genome shotgun (WGS) entry which is preliminary data.</text>
</comment>
<name>A0A8X6KI99_TRICU</name>